<dbReference type="Proteomes" id="UP000650467">
    <property type="component" value="Unassembled WGS sequence"/>
</dbReference>
<dbReference type="OrthoDB" id="547123at2759"/>
<dbReference type="AlphaFoldDB" id="A0A835SNW8"/>
<proteinExistence type="predicted"/>
<reference evidence="2" key="1">
    <citation type="journal article" date="2020" name="bioRxiv">
        <title>Comparative genomics of Chlamydomonas.</title>
        <authorList>
            <person name="Craig R.J."/>
            <person name="Hasan A.R."/>
            <person name="Ness R.W."/>
            <person name="Keightley P.D."/>
        </authorList>
    </citation>
    <scope>NUCLEOTIDE SEQUENCE</scope>
    <source>
        <strain evidence="2">SAG 7.73</strain>
    </source>
</reference>
<evidence type="ECO:0000313" key="2">
    <source>
        <dbReference type="EMBL" id="KAG2429061.1"/>
    </source>
</evidence>
<protein>
    <submittedName>
        <fullName evidence="2">Uncharacterized protein</fullName>
    </submittedName>
</protein>
<accession>A0A835SNW8</accession>
<organism evidence="2 3">
    <name type="scientific">Chlamydomonas incerta</name>
    <dbReference type="NCBI Taxonomy" id="51695"/>
    <lineage>
        <taxon>Eukaryota</taxon>
        <taxon>Viridiplantae</taxon>
        <taxon>Chlorophyta</taxon>
        <taxon>core chlorophytes</taxon>
        <taxon>Chlorophyceae</taxon>
        <taxon>CS clade</taxon>
        <taxon>Chlamydomonadales</taxon>
        <taxon>Chlamydomonadaceae</taxon>
        <taxon>Chlamydomonas</taxon>
    </lineage>
</organism>
<feature type="region of interest" description="Disordered" evidence="1">
    <location>
        <begin position="88"/>
        <end position="126"/>
    </location>
</feature>
<dbReference type="EMBL" id="JAEHOC010000032">
    <property type="protein sequence ID" value="KAG2429061.1"/>
    <property type="molecule type" value="Genomic_DNA"/>
</dbReference>
<sequence length="528" mass="54242">MLFEDLDEYEQYVLRLLIEGHAAAVAAGGGGEAVVAPAVAVDAAAAEQLQQLQQSLRALTVCGMPHHWDYGADSDEADEELCWALDAVPLEEPPPPPPPPLPSNAEQQGETTGAAGPAVRQQRQHWTRCRAEDDACWAAAVASSAPAGTLSYSHHRQVLEHVLRQPVVRYLPSQAPGRDGSSSGSSSEGDLLAAAAAEHMLAEAHASRHVDPLPWQGPRAGSAQSLVSAVARGAPQQRPAFAGTAVEFTPVQLVPAARSTQEPGLDEPHAGHISMDAFGLDGGAEGAGSGRLLLQLTPGITGRGARNLPISVIVPIQDFGFDCSTLSGLDACAEPQCLNFFSLVRAANNSVSCQQVAPIPPPGAGAGGGGGATIVIPYEYDLLFQFGNSPVLTGLSLGAQFLDNLRFTTMINQFPAVTRDNTNTARVATAGGSFQAYEGVLQRQRTSGTQGGFDATEPLTFTVGLNLGTTADTFINRLSLPGYSASERGVTATGAAGAASAGGAGGASSASDTRPSVAFGLSSVILGG</sequence>
<comment type="caution">
    <text evidence="2">The sequence shown here is derived from an EMBL/GenBank/DDBJ whole genome shotgun (WGS) entry which is preliminary data.</text>
</comment>
<keyword evidence="3" id="KW-1185">Reference proteome</keyword>
<name>A0A835SNW8_CHLIN</name>
<evidence type="ECO:0000313" key="3">
    <source>
        <dbReference type="Proteomes" id="UP000650467"/>
    </source>
</evidence>
<feature type="compositionally biased region" description="Pro residues" evidence="1">
    <location>
        <begin position="91"/>
        <end position="102"/>
    </location>
</feature>
<gene>
    <name evidence="2" type="ORF">HXX76_011302</name>
</gene>
<evidence type="ECO:0000256" key="1">
    <source>
        <dbReference type="SAM" id="MobiDB-lite"/>
    </source>
</evidence>